<evidence type="ECO:0008006" key="3">
    <source>
        <dbReference type="Google" id="ProtNLM"/>
    </source>
</evidence>
<protein>
    <recommendedName>
        <fullName evidence="3">Histidinol dehydrogenase</fullName>
    </recommendedName>
</protein>
<reference evidence="1" key="1">
    <citation type="submission" date="2020-09" db="EMBL/GenBank/DDBJ databases">
        <title>A novel bacterium of genus Mangrovicoccus, isolated from South China Sea.</title>
        <authorList>
            <person name="Huang H."/>
            <person name="Mo K."/>
            <person name="Hu Y."/>
        </authorList>
    </citation>
    <scope>NUCLEOTIDE SEQUENCE</scope>
    <source>
        <strain evidence="1">HB182678</strain>
    </source>
</reference>
<sequence length="77" mass="9069">MDDDIERLMSLLLAMSEEDVEAAEYRELRAHLISELVRMQAEQDLLERLRPIQDQVDRMGARDPDFDLKSFMDAGWE</sequence>
<dbReference type="Proteomes" id="UP000609121">
    <property type="component" value="Unassembled WGS sequence"/>
</dbReference>
<evidence type="ECO:0000313" key="2">
    <source>
        <dbReference type="Proteomes" id="UP000609121"/>
    </source>
</evidence>
<evidence type="ECO:0000313" key="1">
    <source>
        <dbReference type="EMBL" id="MBE3640523.1"/>
    </source>
</evidence>
<dbReference type="RefSeq" id="WP_193186840.1">
    <property type="nucleotide sequence ID" value="NZ_JACVXA010000101.1"/>
</dbReference>
<comment type="caution">
    <text evidence="1">The sequence shown here is derived from an EMBL/GenBank/DDBJ whole genome shotgun (WGS) entry which is preliminary data.</text>
</comment>
<keyword evidence="2" id="KW-1185">Reference proteome</keyword>
<organism evidence="1 2">
    <name type="scientific">Mangrovicoccus algicola</name>
    <dbReference type="NCBI Taxonomy" id="2771008"/>
    <lineage>
        <taxon>Bacteria</taxon>
        <taxon>Pseudomonadati</taxon>
        <taxon>Pseudomonadota</taxon>
        <taxon>Alphaproteobacteria</taxon>
        <taxon>Rhodobacterales</taxon>
        <taxon>Paracoccaceae</taxon>
        <taxon>Mangrovicoccus</taxon>
    </lineage>
</organism>
<gene>
    <name evidence="1" type="ORF">ICN82_20160</name>
</gene>
<dbReference type="AlphaFoldDB" id="A0A8J6Z2I7"/>
<dbReference type="EMBL" id="JACVXA010000101">
    <property type="protein sequence ID" value="MBE3640523.1"/>
    <property type="molecule type" value="Genomic_DNA"/>
</dbReference>
<accession>A0A8J6Z2I7</accession>
<proteinExistence type="predicted"/>
<name>A0A8J6Z2I7_9RHOB</name>